<protein>
    <recommendedName>
        <fullName evidence="4">NAC domain-containing protein</fullName>
    </recommendedName>
</protein>
<evidence type="ECO:0000313" key="3">
    <source>
        <dbReference type="Proteomes" id="UP001163828"/>
    </source>
</evidence>
<feature type="compositionally biased region" description="Low complexity" evidence="1">
    <location>
        <begin position="187"/>
        <end position="196"/>
    </location>
</feature>
<accession>A0ABQ8QQX2</accession>
<comment type="caution">
    <text evidence="2">The sequence shown here is derived from an EMBL/GenBank/DDBJ whole genome shotgun (WGS) entry which is preliminary data.</text>
</comment>
<keyword evidence="3" id="KW-1185">Reference proteome</keyword>
<feature type="region of interest" description="Disordered" evidence="1">
    <location>
        <begin position="181"/>
        <end position="249"/>
    </location>
</feature>
<evidence type="ECO:0008006" key="4">
    <source>
        <dbReference type="Google" id="ProtNLM"/>
    </source>
</evidence>
<dbReference type="EMBL" id="MU790515">
    <property type="protein sequence ID" value="KAJ4000916.1"/>
    <property type="molecule type" value="Genomic_DNA"/>
</dbReference>
<evidence type="ECO:0000313" key="2">
    <source>
        <dbReference type="EMBL" id="KAJ4000916.1"/>
    </source>
</evidence>
<gene>
    <name evidence="2" type="ORF">F5050DRAFT_238762</name>
</gene>
<sequence>MSVLDDFPSACMDYEKQVKKLVLPPDHDMLQAGLKLRRLIVNEQVKPKILTKNEVTEFIAEVFTDAPLYALYYGQHSGQFRHSKGWRSYKRFNRHGFTVTEYSREGSSRSGWRWSWKGESEKDVRFLFVAKKKKKSSKTDESNDHIEVVSVHKTPVSLDDNGIAPLDGRSTLTDEETPFLDVEDTFPPANNNEPPNKATQDFRTTRPRTPYPKVYSPHRRSRVRPVTPPPGSSPDPGSRTGGGGQHHTYFDFRDSRVDFRYGGSDQYHFNNLYQK</sequence>
<dbReference type="Proteomes" id="UP001163828">
    <property type="component" value="Unassembled WGS sequence"/>
</dbReference>
<name>A0ABQ8QQX2_9AGAR</name>
<reference evidence="2" key="1">
    <citation type="submission" date="2022-08" db="EMBL/GenBank/DDBJ databases">
        <authorList>
            <consortium name="DOE Joint Genome Institute"/>
            <person name="Min B."/>
            <person name="Riley R."/>
            <person name="Sierra-Patev S."/>
            <person name="Naranjo-Ortiz M."/>
            <person name="Looney B."/>
            <person name="Konkel Z."/>
            <person name="Slot J.C."/>
            <person name="Sakamoto Y."/>
            <person name="Steenwyk J.L."/>
            <person name="Rokas A."/>
            <person name="Carro J."/>
            <person name="Camarero S."/>
            <person name="Ferreira P."/>
            <person name="Molpeceres G."/>
            <person name="Ruiz-Duenas F.J."/>
            <person name="Serrano A."/>
            <person name="Henrissat B."/>
            <person name="Drula E."/>
            <person name="Hughes K.W."/>
            <person name="Mata J.L."/>
            <person name="Ishikawa N.K."/>
            <person name="Vargas-Isla R."/>
            <person name="Ushijima S."/>
            <person name="Smith C.A."/>
            <person name="Ahrendt S."/>
            <person name="Andreopoulos W."/>
            <person name="He G."/>
            <person name="Labutti K."/>
            <person name="Lipzen A."/>
            <person name="Ng V."/>
            <person name="Sandor L."/>
            <person name="Barry K."/>
            <person name="Martinez A.T."/>
            <person name="Xiao Y."/>
            <person name="Gibbons J.G."/>
            <person name="Terashima K."/>
            <person name="Hibbett D.S."/>
            <person name="Grigoriev I.V."/>
        </authorList>
    </citation>
    <scope>NUCLEOTIDE SEQUENCE</scope>
    <source>
        <strain evidence="2">TFB10827</strain>
    </source>
</reference>
<proteinExistence type="predicted"/>
<evidence type="ECO:0000256" key="1">
    <source>
        <dbReference type="SAM" id="MobiDB-lite"/>
    </source>
</evidence>
<organism evidence="2 3">
    <name type="scientific">Lentinula boryana</name>
    <dbReference type="NCBI Taxonomy" id="40481"/>
    <lineage>
        <taxon>Eukaryota</taxon>
        <taxon>Fungi</taxon>
        <taxon>Dikarya</taxon>
        <taxon>Basidiomycota</taxon>
        <taxon>Agaricomycotina</taxon>
        <taxon>Agaricomycetes</taxon>
        <taxon>Agaricomycetidae</taxon>
        <taxon>Agaricales</taxon>
        <taxon>Marasmiineae</taxon>
        <taxon>Omphalotaceae</taxon>
        <taxon>Lentinula</taxon>
    </lineage>
</organism>